<evidence type="ECO:0000256" key="1">
    <source>
        <dbReference type="ARBA" id="ARBA00001933"/>
    </source>
</evidence>
<dbReference type="EC" id="4.1.1.19" evidence="13"/>
<evidence type="ECO:0000256" key="2">
    <source>
        <dbReference type="ARBA" id="ARBA00001946"/>
    </source>
</evidence>
<feature type="domain" description="Orn/DAP/Arg decarboxylase 2 N-terminal" evidence="16">
    <location>
        <begin position="97"/>
        <end position="350"/>
    </location>
</feature>
<evidence type="ECO:0000313" key="20">
    <source>
        <dbReference type="Proteomes" id="UP000011529"/>
    </source>
</evidence>
<protein>
    <recommendedName>
        <fullName evidence="13">Biosynthetic arginine decarboxylase</fullName>
        <shortName evidence="13">ADC</shortName>
        <ecNumber evidence="13">4.1.1.19</ecNumber>
    </recommendedName>
</protein>
<keyword evidence="7 13" id="KW-0460">Magnesium</keyword>
<evidence type="ECO:0000256" key="13">
    <source>
        <dbReference type="HAMAP-Rule" id="MF_01417"/>
    </source>
</evidence>
<dbReference type="FunFam" id="3.20.20.10:FF:000001">
    <property type="entry name" value="Biosynthetic arginine decarboxylase"/>
    <property type="match status" value="1"/>
</dbReference>
<comment type="similarity">
    <text evidence="4 13">Belongs to the Orn/Lys/Arg decarboxylase class-II family. SpeA subfamily.</text>
</comment>
<dbReference type="Pfam" id="PF17944">
    <property type="entry name" value="Arg_decarbox_C"/>
    <property type="match status" value="1"/>
</dbReference>
<dbReference type="InterPro" id="IPR022657">
    <property type="entry name" value="De-COase2_CS"/>
</dbReference>
<dbReference type="PRINTS" id="PR01179">
    <property type="entry name" value="ODADCRBXLASE"/>
</dbReference>
<dbReference type="InterPro" id="IPR000183">
    <property type="entry name" value="Orn/DAP/Arg_de-COase"/>
</dbReference>
<comment type="caution">
    <text evidence="19">The sequence shown here is derived from an EMBL/GenBank/DDBJ whole genome shotgun (WGS) entry which is preliminary data.</text>
</comment>
<dbReference type="SUPFAM" id="SSF51419">
    <property type="entry name" value="PLP-binding barrel"/>
    <property type="match status" value="1"/>
</dbReference>
<dbReference type="InterPro" id="IPR022644">
    <property type="entry name" value="De-COase2_N"/>
</dbReference>
<reference evidence="19" key="1">
    <citation type="submission" date="2012-11" db="EMBL/GenBank/DDBJ databases">
        <title>Permanent draft genomes of Rhodopirellula europaea strain SH398 and 6C.</title>
        <authorList>
            <person name="Richter M."/>
            <person name="Richter-Heitmann T."/>
            <person name="Frank C."/>
            <person name="Harder J."/>
            <person name="Glockner F.O."/>
        </authorList>
    </citation>
    <scope>NUCLEOTIDE SEQUENCE</scope>
    <source>
        <strain evidence="19">6C</strain>
    </source>
</reference>
<name>M2B356_9BACT</name>
<feature type="modified residue" description="N6-(pyridoxal phosphate)lysine" evidence="13 14">
    <location>
        <position position="109"/>
    </location>
</feature>
<dbReference type="AlphaFoldDB" id="M2B356"/>
<dbReference type="UniPathway" id="UPA00186">
    <property type="reaction ID" value="UER00284"/>
</dbReference>
<evidence type="ECO:0000256" key="11">
    <source>
        <dbReference type="ARBA" id="ARBA00023239"/>
    </source>
</evidence>
<dbReference type="FunFam" id="1.20.58.930:FF:000002">
    <property type="entry name" value="Biosynthetic arginine decarboxylase"/>
    <property type="match status" value="1"/>
</dbReference>
<dbReference type="Gene3D" id="3.20.20.10">
    <property type="entry name" value="Alanine racemase"/>
    <property type="match status" value="1"/>
</dbReference>
<feature type="binding site" evidence="13">
    <location>
        <begin position="290"/>
        <end position="300"/>
    </location>
    <ligand>
        <name>substrate</name>
    </ligand>
</feature>
<keyword evidence="10 13" id="KW-0620">Polyamine biosynthesis</keyword>
<dbReference type="FunFam" id="2.40.37.10:FF:000062">
    <property type="match status" value="1"/>
</dbReference>
<comment type="pathway">
    <text evidence="13">Amine and polyamine biosynthesis; agmatine biosynthesis; agmatine from L-arginine: step 1/1.</text>
</comment>
<dbReference type="InterPro" id="IPR002985">
    <property type="entry name" value="Arg_decrbxlase"/>
</dbReference>
<dbReference type="InterPro" id="IPR009006">
    <property type="entry name" value="Ala_racemase/Decarboxylase_C"/>
</dbReference>
<evidence type="ECO:0000256" key="12">
    <source>
        <dbReference type="ARBA" id="ARBA00049309"/>
    </source>
</evidence>
<feature type="domain" description="Arginine decarboxylase helical bundle" evidence="17">
    <location>
        <begin position="406"/>
        <end position="486"/>
    </location>
</feature>
<feature type="domain" description="Arginine decarboxylase C-terminal helical" evidence="18">
    <location>
        <begin position="614"/>
        <end position="667"/>
    </location>
</feature>
<organism evidence="19 20">
    <name type="scientific">Rhodopirellula europaea 6C</name>
    <dbReference type="NCBI Taxonomy" id="1263867"/>
    <lineage>
        <taxon>Bacteria</taxon>
        <taxon>Pseudomonadati</taxon>
        <taxon>Planctomycetota</taxon>
        <taxon>Planctomycetia</taxon>
        <taxon>Pirellulales</taxon>
        <taxon>Pirellulaceae</taxon>
        <taxon>Rhodopirellula</taxon>
    </lineage>
</organism>
<dbReference type="PANTHER" id="PTHR43295:SF9">
    <property type="entry name" value="BIOSYNTHETIC ARGININE DECARBOXYLASE"/>
    <property type="match status" value="1"/>
</dbReference>
<dbReference type="PIRSF" id="PIRSF001336">
    <property type="entry name" value="Arg_decrbxlase"/>
    <property type="match status" value="1"/>
</dbReference>
<dbReference type="GO" id="GO:0008792">
    <property type="term" value="F:arginine decarboxylase activity"/>
    <property type="evidence" value="ECO:0007669"/>
    <property type="project" value="UniProtKB-UniRule"/>
</dbReference>
<evidence type="ECO:0000256" key="10">
    <source>
        <dbReference type="ARBA" id="ARBA00023115"/>
    </source>
</evidence>
<dbReference type="InterPro" id="IPR022653">
    <property type="entry name" value="De-COase2_pyr-phos_BS"/>
</dbReference>
<dbReference type="PATRIC" id="fig|1263867.3.peg.2860"/>
<evidence type="ECO:0000256" key="9">
    <source>
        <dbReference type="ARBA" id="ARBA00023066"/>
    </source>
</evidence>
<evidence type="ECO:0000256" key="3">
    <source>
        <dbReference type="ARBA" id="ARBA00002257"/>
    </source>
</evidence>
<dbReference type="GO" id="GO:0046872">
    <property type="term" value="F:metal ion binding"/>
    <property type="evidence" value="ECO:0007669"/>
    <property type="project" value="UniProtKB-KW"/>
</dbReference>
<dbReference type="Gene3D" id="2.40.37.10">
    <property type="entry name" value="Lyase, Ornithine Decarboxylase, Chain A, domain 1"/>
    <property type="match status" value="1"/>
</dbReference>
<gene>
    <name evidence="13 19" type="primary">speA</name>
    <name evidence="19" type="ORF">RE6C_02675</name>
</gene>
<keyword evidence="5 13" id="KW-0479">Metal-binding</keyword>
<comment type="cofactor">
    <cofactor evidence="1 13 14">
        <name>pyridoxal 5'-phosphate</name>
        <dbReference type="ChEBI" id="CHEBI:597326"/>
    </cofactor>
</comment>
<dbReference type="InterPro" id="IPR029066">
    <property type="entry name" value="PLP-binding_barrel"/>
</dbReference>
<dbReference type="Pfam" id="PF02784">
    <property type="entry name" value="Orn_Arg_deC_N"/>
    <property type="match status" value="1"/>
</dbReference>
<evidence type="ECO:0000259" key="16">
    <source>
        <dbReference type="Pfam" id="PF02784"/>
    </source>
</evidence>
<comment type="cofactor">
    <cofactor evidence="2 13">
        <name>Mg(2+)</name>
        <dbReference type="ChEBI" id="CHEBI:18420"/>
    </cofactor>
</comment>
<keyword evidence="8 13" id="KW-0663">Pyridoxal phosphate</keyword>
<evidence type="ECO:0000256" key="7">
    <source>
        <dbReference type="ARBA" id="ARBA00022842"/>
    </source>
</evidence>
<evidence type="ECO:0000256" key="8">
    <source>
        <dbReference type="ARBA" id="ARBA00022898"/>
    </source>
</evidence>
<evidence type="ECO:0000256" key="15">
    <source>
        <dbReference type="PIRSR" id="PIRSR600183-50"/>
    </source>
</evidence>
<keyword evidence="20" id="KW-1185">Reference proteome</keyword>
<keyword evidence="9 13" id="KW-0745">Spermidine biosynthesis</keyword>
<dbReference type="GO" id="GO:0033388">
    <property type="term" value="P:putrescine biosynthetic process from arginine"/>
    <property type="evidence" value="ECO:0007669"/>
    <property type="project" value="UniProtKB-ARBA"/>
</dbReference>
<dbReference type="NCBIfam" id="NF003763">
    <property type="entry name" value="PRK05354.1"/>
    <property type="match status" value="1"/>
</dbReference>
<keyword evidence="11 13" id="KW-0456">Lyase</keyword>
<keyword evidence="6 13" id="KW-0210">Decarboxylase</keyword>
<dbReference type="SUPFAM" id="SSF50621">
    <property type="entry name" value="Alanine racemase C-terminal domain-like"/>
    <property type="match status" value="1"/>
</dbReference>
<evidence type="ECO:0000259" key="18">
    <source>
        <dbReference type="Pfam" id="PF17944"/>
    </source>
</evidence>
<evidence type="ECO:0000256" key="5">
    <source>
        <dbReference type="ARBA" id="ARBA00022723"/>
    </source>
</evidence>
<dbReference type="PRINTS" id="PR01180">
    <property type="entry name" value="ARGDCRBXLASE"/>
</dbReference>
<dbReference type="InterPro" id="IPR040634">
    <property type="entry name" value="Arg_decarb_HB"/>
</dbReference>
<dbReference type="PROSITE" id="PS00879">
    <property type="entry name" value="ODR_DC_2_2"/>
    <property type="match status" value="1"/>
</dbReference>
<accession>M2B356</accession>
<comment type="function">
    <text evidence="3 13">Catalyzes the biosynthesis of agmatine from arginine.</text>
</comment>
<dbReference type="InterPro" id="IPR041128">
    <property type="entry name" value="Arg_decarbox_C"/>
</dbReference>
<sequence length="672" mass="74622">MEFWVSSVLDPKWTRSDASDIYDIDRWGAGYFSISDAGTVLVSPDRDPSQSIDLKELVDRLGQRNLDLPILLRFNGILRDRLRELDRCFKNAIHDHKYQSRYRCVFPIKVNQQREVVQQIVSEGARLGFGIEAGSKPELVAAVAMGDSNVPVVCNGFKDEEFIRLALLAQRLGRNVLPVVEKVSELDLILDVAKDIGVRPTIGMRVKLATRGSGRWQASGGYRSKFGLTVAELLAQLDRLIAMDMGDCLQLLHFHVGSQIGNIRQLKSAILEAARIYVDLVRRGAGMRYLDVGGGLGVDYDGSRSDSESSMNYTMQEYANDVVYHTQTVCDEAGVPHPELISESGRAVAAHHSVLVMETLGVTSQGVANLPAWAKVEGEPVSPDHGGIEMDSVGAIETSEMEGPPESYEQPVHDLWVGYVNMTQANMMETFHDAQVALDLCMNLFSGGYLPLEQRVAAENLYFAICHRVRELAESMKDRPDDLKHLDRMLSDIYFANFSLFQSMPDSWAIDQLFPIMPIHRLLEKPTRHAVLGDITCDSDGKVDAFVCGGGRQRTLMLHPLKSGEPYQLAVFMVGAYQEILGDLHNLFGDTHAVHVDIEDGVTKVRSIVKGDTVSEVLGYVQYEDRELIENLQESVESAIGNGHIDHQQAGETVAAYERALSGYTYLSTRTK</sequence>
<dbReference type="PANTHER" id="PTHR43295">
    <property type="entry name" value="ARGININE DECARBOXYLASE"/>
    <property type="match status" value="1"/>
</dbReference>
<dbReference type="EMBL" id="ANMO01000119">
    <property type="protein sequence ID" value="EMB16639.1"/>
    <property type="molecule type" value="Genomic_DNA"/>
</dbReference>
<dbReference type="Proteomes" id="UP000011529">
    <property type="component" value="Unassembled WGS sequence"/>
</dbReference>
<feature type="active site" description="Proton donor" evidence="15">
    <location>
        <position position="537"/>
    </location>
</feature>
<dbReference type="Pfam" id="PF17810">
    <property type="entry name" value="Arg_decarb_HB"/>
    <property type="match status" value="1"/>
</dbReference>
<evidence type="ECO:0000256" key="4">
    <source>
        <dbReference type="ARBA" id="ARBA00008357"/>
    </source>
</evidence>
<evidence type="ECO:0000313" key="19">
    <source>
        <dbReference type="EMBL" id="EMB16639.1"/>
    </source>
</evidence>
<dbReference type="GO" id="GO:0008295">
    <property type="term" value="P:spermidine biosynthetic process"/>
    <property type="evidence" value="ECO:0007669"/>
    <property type="project" value="UniProtKB-UniRule"/>
</dbReference>
<evidence type="ECO:0000259" key="17">
    <source>
        <dbReference type="Pfam" id="PF17810"/>
    </source>
</evidence>
<evidence type="ECO:0000256" key="6">
    <source>
        <dbReference type="ARBA" id="ARBA00022793"/>
    </source>
</evidence>
<proteinExistence type="inferred from homology"/>
<comment type="catalytic activity">
    <reaction evidence="12 13">
        <text>L-arginine + H(+) = agmatine + CO2</text>
        <dbReference type="Rhea" id="RHEA:17641"/>
        <dbReference type="ChEBI" id="CHEBI:15378"/>
        <dbReference type="ChEBI" id="CHEBI:16526"/>
        <dbReference type="ChEBI" id="CHEBI:32682"/>
        <dbReference type="ChEBI" id="CHEBI:58145"/>
        <dbReference type="EC" id="4.1.1.19"/>
    </reaction>
</comment>
<dbReference type="Gene3D" id="1.10.287.3440">
    <property type="match status" value="1"/>
</dbReference>
<reference evidence="19" key="2">
    <citation type="journal article" date="2013" name="Mar. Genomics">
        <title>Expression of sulfatases in Rhodopirellula baltica and the diversity of sulfatases in the genus Rhodopirellula.</title>
        <authorList>
            <person name="Wegner C.E."/>
            <person name="Richter-Heitmann T."/>
            <person name="Klindworth A."/>
            <person name="Klockow C."/>
            <person name="Richter M."/>
            <person name="Achstetter T."/>
            <person name="Glockner F.O."/>
            <person name="Harder J."/>
        </authorList>
    </citation>
    <scope>NUCLEOTIDE SEQUENCE [LARGE SCALE GENOMIC DNA]</scope>
    <source>
        <strain evidence="19">6C</strain>
    </source>
</reference>
<dbReference type="PROSITE" id="PS00878">
    <property type="entry name" value="ODR_DC_2_1"/>
    <property type="match status" value="1"/>
</dbReference>
<dbReference type="HAMAP" id="MF_01417">
    <property type="entry name" value="SpeA"/>
    <property type="match status" value="1"/>
</dbReference>
<dbReference type="GO" id="GO:0006527">
    <property type="term" value="P:L-arginine catabolic process"/>
    <property type="evidence" value="ECO:0007669"/>
    <property type="project" value="InterPro"/>
</dbReference>
<dbReference type="CDD" id="cd06830">
    <property type="entry name" value="PLPDE_III_ADC"/>
    <property type="match status" value="1"/>
</dbReference>
<evidence type="ECO:0000256" key="14">
    <source>
        <dbReference type="PIRSR" id="PIRSR001336-50"/>
    </source>
</evidence>